<comment type="similarity">
    <text evidence="11 13">In the C-terminal section; belongs to the helicase family. RecG subfamily.</text>
</comment>
<evidence type="ECO:0000256" key="13">
    <source>
        <dbReference type="HAMAP-Rule" id="MF_00969"/>
    </source>
</evidence>
<dbReference type="GO" id="GO:0000716">
    <property type="term" value="P:transcription-coupled nucleotide-excision repair, DNA damage recognition"/>
    <property type="evidence" value="ECO:0007669"/>
    <property type="project" value="UniProtKB-UniRule"/>
</dbReference>
<dbReference type="SUPFAM" id="SSF141259">
    <property type="entry name" value="CarD-like"/>
    <property type="match status" value="1"/>
</dbReference>
<evidence type="ECO:0000259" key="14">
    <source>
        <dbReference type="PROSITE" id="PS51192"/>
    </source>
</evidence>
<dbReference type="Pfam" id="PF00271">
    <property type="entry name" value="Helicase_C"/>
    <property type="match status" value="1"/>
</dbReference>
<evidence type="ECO:0000256" key="9">
    <source>
        <dbReference type="ARBA" id="ARBA00023204"/>
    </source>
</evidence>
<dbReference type="HAMAP" id="MF_00969">
    <property type="entry name" value="TRCF"/>
    <property type="match status" value="1"/>
</dbReference>
<dbReference type="GO" id="GO:0005737">
    <property type="term" value="C:cytoplasm"/>
    <property type="evidence" value="ECO:0007669"/>
    <property type="project" value="UniProtKB-SubCell"/>
</dbReference>
<dbReference type="GO" id="GO:0005524">
    <property type="term" value="F:ATP binding"/>
    <property type="evidence" value="ECO:0007669"/>
    <property type="project" value="UniProtKB-UniRule"/>
</dbReference>
<evidence type="ECO:0000256" key="1">
    <source>
        <dbReference type="ARBA" id="ARBA00004496"/>
    </source>
</evidence>
<dbReference type="InterPro" id="IPR003711">
    <property type="entry name" value="CarD-like/TRCF_RID"/>
</dbReference>
<evidence type="ECO:0000256" key="2">
    <source>
        <dbReference type="ARBA" id="ARBA00022490"/>
    </source>
</evidence>
<dbReference type="EMBL" id="FMUR01000006">
    <property type="protein sequence ID" value="SCY02128.1"/>
    <property type="molecule type" value="Genomic_DNA"/>
</dbReference>
<dbReference type="Pfam" id="PF02559">
    <property type="entry name" value="CarD_TRCF_RID"/>
    <property type="match status" value="1"/>
</dbReference>
<sequence>MRAITTPLNELKEFEELNKYLEKPFACAEVTGCVDSQKLHFISSLGADFKYRIIVTYSDLRAKEIFEDYKFYDKNVTVYPAKDLIFYQADVHSNEIVRQRIRCMRRLLEGRPVTVVTTFAALMAPQIRPEVIKENILSLDKHVPIDETEMAKRLITMGYVRNYQVEGPGEFSVRGDIVDVFDLTEDNPYRIELWGDEIQSIRSFDIMSQRSLEKLESIDIYPASEIILDEKKLREGMDRINEDTEKVYQSLSADFKTEEAHRLKKQTEELSEQLFELHSVVNLESYIRYFYDDTVTIQEMFPKGKSCIFIDEPQRVQEHAMAVESEFRESMTHRAEKGYVLPAQMDLLYSIDNCISRMGNGRRVLVSALAMPKSQNLFSPEKSWDISARSVAPYNNSFDSLVSDLKKYVKNGYRVLILSGSRTRAKRIVEDLRDNLVTAFYSEDPGRVLRPGEIMTYYGRILKGFEYPGIKFAVIAESDIFTEHTRKKKKRKSKYTGEKISNFADLKIGDYVVHEEHGLGIYRGIEKVETDNVVRDYIKVEYGDGGNLYILATGLGVIQKYASGGEEGHGHKPKLNKLGTLEWTHTKNKVRAAVEEVAQDLVELYAKRRETKGYEFSKDTVWQQEFEDAFPYQETEDQLSAIEETKKDMESPVIMDRLVCGDVGFGKTEIAIRAAFKAVQDGKQVAVLVPTTILAQQHYNTFCERMRDFPVRVDLMSRFRTAKEQAKTVTDLKKGLVDIVIGTHRLLSKDVQYKDLGLLIVDEEQRFGVTHKEKIKTIKESVDVLTLTATPIPRTLHMSLVGIREMSVLEEAPNDRLPIQTYVMEYNDELVREAIVRELGRGGQVYYVYNRVNDIADVAARIQKLVPEANVAFAHGQMKESELERIMYDFIDGTVDVLVSTTIIETGLDISNVNTMIIHDSDKMGLSQLYQLRGRVGRSNRTAYAFLMYKRDKVLKEVAEKRLSAIREFTDLGSGFKIAMRDLEIRGAGSLLGKKQSGHMQSVGYDLYCKMLEEAVRHKKNPGEKDTREDINTVIDLDVSAYIPDSYILNEEQKLEIYKRIASIENQTESDDMRDELVDRFGEVPKTALNLLRISIIRTAAHRLYVPEIKGGDGKIEIKVTPNAKIKGEKIPGFLAKYEGKMNFHAAGNPVFIYKYKKDKNSEKAEDMLLKDTEEILKTMEELL</sequence>
<dbReference type="Pfam" id="PF17757">
    <property type="entry name" value="UvrB_inter"/>
    <property type="match status" value="1"/>
</dbReference>
<dbReference type="InterPro" id="IPR014001">
    <property type="entry name" value="Helicase_ATP-bd"/>
</dbReference>
<evidence type="ECO:0000256" key="4">
    <source>
        <dbReference type="ARBA" id="ARBA00022763"/>
    </source>
</evidence>
<comment type="subcellular location">
    <subcellularLocation>
        <location evidence="1 13">Cytoplasm</location>
    </subcellularLocation>
</comment>
<dbReference type="GO" id="GO:0006355">
    <property type="term" value="P:regulation of DNA-templated transcription"/>
    <property type="evidence" value="ECO:0007669"/>
    <property type="project" value="UniProtKB-UniRule"/>
</dbReference>
<keyword evidence="5 13" id="KW-0378">Hydrolase</keyword>
<name>A0A1G5CII5_9FIRM</name>
<comment type="similarity">
    <text evidence="10 13">In the N-terminal section; belongs to the UvrB family.</text>
</comment>
<evidence type="ECO:0000256" key="7">
    <source>
        <dbReference type="ARBA" id="ARBA00022840"/>
    </source>
</evidence>
<dbReference type="Gene3D" id="3.40.50.300">
    <property type="entry name" value="P-loop containing nucleotide triphosphate hydrolases"/>
    <property type="match status" value="2"/>
</dbReference>
<keyword evidence="7 13" id="KW-0067">ATP-binding</keyword>
<dbReference type="InterPro" id="IPR027417">
    <property type="entry name" value="P-loop_NTPase"/>
</dbReference>
<dbReference type="NCBIfam" id="TIGR00580">
    <property type="entry name" value="mfd"/>
    <property type="match status" value="1"/>
</dbReference>
<dbReference type="GO" id="GO:0003678">
    <property type="term" value="F:DNA helicase activity"/>
    <property type="evidence" value="ECO:0007669"/>
    <property type="project" value="TreeGrafter"/>
</dbReference>
<dbReference type="InterPro" id="IPR037235">
    <property type="entry name" value="TRCF-like_C_D7"/>
</dbReference>
<dbReference type="SUPFAM" id="SSF52540">
    <property type="entry name" value="P-loop containing nucleoside triphosphate hydrolases"/>
    <property type="match status" value="3"/>
</dbReference>
<dbReference type="InterPro" id="IPR001650">
    <property type="entry name" value="Helicase_C-like"/>
</dbReference>
<evidence type="ECO:0000256" key="8">
    <source>
        <dbReference type="ARBA" id="ARBA00023125"/>
    </source>
</evidence>
<evidence type="ECO:0000256" key="6">
    <source>
        <dbReference type="ARBA" id="ARBA00022806"/>
    </source>
</evidence>
<evidence type="ECO:0000313" key="16">
    <source>
        <dbReference type="EMBL" id="SCY02128.1"/>
    </source>
</evidence>
<dbReference type="PANTHER" id="PTHR47964">
    <property type="entry name" value="ATP-DEPENDENT DNA HELICASE HOMOLOG RECG, CHLOROPLASTIC"/>
    <property type="match status" value="1"/>
</dbReference>
<dbReference type="Gene3D" id="3.90.1150.50">
    <property type="entry name" value="Transcription-repair-coupling factor, D7 domain"/>
    <property type="match status" value="1"/>
</dbReference>
<dbReference type="GO" id="GO:0003684">
    <property type="term" value="F:damaged DNA binding"/>
    <property type="evidence" value="ECO:0007669"/>
    <property type="project" value="InterPro"/>
</dbReference>
<dbReference type="Pfam" id="PF03461">
    <property type="entry name" value="TRCF"/>
    <property type="match status" value="1"/>
</dbReference>
<dbReference type="InterPro" id="IPR041471">
    <property type="entry name" value="UvrB_inter"/>
</dbReference>
<dbReference type="SUPFAM" id="SSF143517">
    <property type="entry name" value="TRCF domain-like"/>
    <property type="match status" value="1"/>
</dbReference>
<keyword evidence="17" id="KW-1185">Reference proteome</keyword>
<evidence type="ECO:0000313" key="17">
    <source>
        <dbReference type="Proteomes" id="UP000183047"/>
    </source>
</evidence>
<dbReference type="Pfam" id="PF00270">
    <property type="entry name" value="DEAD"/>
    <property type="match status" value="1"/>
</dbReference>
<dbReference type="SMART" id="SM00982">
    <property type="entry name" value="TRCF"/>
    <property type="match status" value="1"/>
</dbReference>
<comment type="function">
    <text evidence="13">Couples transcription and DNA repair by recognizing RNA polymerase (RNAP) stalled at DNA lesions. Mediates ATP-dependent release of RNAP and its truncated transcript from the DNA, and recruitment of nucleotide excision repair machinery to the damaged site.</text>
</comment>
<keyword evidence="3 13" id="KW-0547">Nucleotide-binding</keyword>
<dbReference type="PROSITE" id="PS51192">
    <property type="entry name" value="HELICASE_ATP_BIND_1"/>
    <property type="match status" value="1"/>
</dbReference>
<dbReference type="InterPro" id="IPR036101">
    <property type="entry name" value="CarD-like/TRCF_RID_sf"/>
</dbReference>
<protein>
    <recommendedName>
        <fullName evidence="12 13">Transcription-repair-coupling factor</fullName>
        <shortName evidence="13">TRCF</shortName>
        <ecNumber evidence="13">3.6.4.-</ecNumber>
    </recommendedName>
</protein>
<dbReference type="PANTHER" id="PTHR47964:SF1">
    <property type="entry name" value="ATP-DEPENDENT DNA HELICASE HOMOLOG RECG, CHLOROPLASTIC"/>
    <property type="match status" value="1"/>
</dbReference>
<evidence type="ECO:0000256" key="11">
    <source>
        <dbReference type="ARBA" id="ARBA00061399"/>
    </source>
</evidence>
<organism evidence="16 17">
    <name type="scientific">Butyrivibrio hungatei</name>
    <dbReference type="NCBI Taxonomy" id="185008"/>
    <lineage>
        <taxon>Bacteria</taxon>
        <taxon>Bacillati</taxon>
        <taxon>Bacillota</taxon>
        <taxon>Clostridia</taxon>
        <taxon>Lachnospirales</taxon>
        <taxon>Lachnospiraceae</taxon>
        <taxon>Butyrivibrio</taxon>
    </lineage>
</organism>
<keyword evidence="4 13" id="KW-0227">DNA damage</keyword>
<dbReference type="RefSeq" id="WP_074461831.1">
    <property type="nucleotide sequence ID" value="NZ_FMUR01000006.1"/>
</dbReference>
<dbReference type="SMART" id="SM01058">
    <property type="entry name" value="CarD_TRCF"/>
    <property type="match status" value="1"/>
</dbReference>
<reference evidence="17" key="1">
    <citation type="submission" date="2016-10" db="EMBL/GenBank/DDBJ databases">
        <authorList>
            <person name="Varghese N."/>
            <person name="Submissions S."/>
        </authorList>
    </citation>
    <scope>NUCLEOTIDE SEQUENCE [LARGE SCALE GENOMIC DNA]</scope>
    <source>
        <strain evidence="17">XBD2006</strain>
    </source>
</reference>
<dbReference type="Gene3D" id="3.40.50.11180">
    <property type="match status" value="1"/>
</dbReference>
<proteinExistence type="inferred from homology"/>
<keyword evidence="6 16" id="KW-0347">Helicase</keyword>
<dbReference type="SMART" id="SM00487">
    <property type="entry name" value="DEXDc"/>
    <property type="match status" value="1"/>
</dbReference>
<dbReference type="SMART" id="SM00490">
    <property type="entry name" value="HELICc"/>
    <property type="match status" value="1"/>
</dbReference>
<dbReference type="STRING" id="185008.bhn_I2506"/>
<dbReference type="PROSITE" id="PS51194">
    <property type="entry name" value="HELICASE_CTER"/>
    <property type="match status" value="1"/>
</dbReference>
<evidence type="ECO:0000256" key="10">
    <source>
        <dbReference type="ARBA" id="ARBA00061104"/>
    </source>
</evidence>
<evidence type="ECO:0000259" key="15">
    <source>
        <dbReference type="PROSITE" id="PS51194"/>
    </source>
</evidence>
<feature type="domain" description="Helicase C-terminal" evidence="15">
    <location>
        <begin position="818"/>
        <end position="984"/>
    </location>
</feature>
<keyword evidence="8 13" id="KW-0238">DNA-binding</keyword>
<keyword evidence="2 13" id="KW-0963">Cytoplasm</keyword>
<dbReference type="InterPro" id="IPR047112">
    <property type="entry name" value="RecG/Mfd"/>
</dbReference>
<dbReference type="Proteomes" id="UP000183047">
    <property type="component" value="Unassembled WGS sequence"/>
</dbReference>
<keyword evidence="9 13" id="KW-0234">DNA repair</keyword>
<dbReference type="AlphaFoldDB" id="A0A1G5CII5"/>
<dbReference type="InterPro" id="IPR004576">
    <property type="entry name" value="Mfd"/>
</dbReference>
<dbReference type="OrthoDB" id="9804325at2"/>
<evidence type="ECO:0000256" key="5">
    <source>
        <dbReference type="ARBA" id="ARBA00022801"/>
    </source>
</evidence>
<dbReference type="Gene3D" id="3.30.2060.10">
    <property type="entry name" value="Penicillin-binding protein 1b domain"/>
    <property type="match status" value="1"/>
</dbReference>
<dbReference type="InterPro" id="IPR005118">
    <property type="entry name" value="TRCF_C"/>
</dbReference>
<dbReference type="EC" id="3.6.4.-" evidence="13"/>
<dbReference type="InterPro" id="IPR011545">
    <property type="entry name" value="DEAD/DEAH_box_helicase_dom"/>
</dbReference>
<feature type="domain" description="Helicase ATP-binding" evidence="14">
    <location>
        <begin position="648"/>
        <end position="809"/>
    </location>
</feature>
<evidence type="ECO:0000256" key="3">
    <source>
        <dbReference type="ARBA" id="ARBA00022741"/>
    </source>
</evidence>
<dbReference type="CDD" id="cd17991">
    <property type="entry name" value="DEXHc_TRCF"/>
    <property type="match status" value="1"/>
</dbReference>
<accession>A0A1G5CII5</accession>
<gene>
    <name evidence="13" type="primary">mfd</name>
    <name evidence="16" type="ORF">SAMN02910451_01142</name>
</gene>
<evidence type="ECO:0000256" key="12">
    <source>
        <dbReference type="ARBA" id="ARBA00070128"/>
    </source>
</evidence>
<dbReference type="GO" id="GO:0016787">
    <property type="term" value="F:hydrolase activity"/>
    <property type="evidence" value="ECO:0007669"/>
    <property type="project" value="UniProtKB-KW"/>
</dbReference>
<dbReference type="Gene3D" id="2.40.10.170">
    <property type="match status" value="1"/>
</dbReference>
<dbReference type="FunFam" id="3.40.50.300:FF:000546">
    <property type="entry name" value="Transcription-repair-coupling factor"/>
    <property type="match status" value="1"/>
</dbReference>